<proteinExistence type="predicted"/>
<comment type="caution">
    <text evidence="7">The sequence shown here is derived from an EMBL/GenBank/DDBJ whole genome shotgun (WGS) entry which is preliminary data.</text>
</comment>
<evidence type="ECO:0000313" key="7">
    <source>
        <dbReference type="EMBL" id="TWB24547.1"/>
    </source>
</evidence>
<keyword evidence="3 5" id="KW-1133">Transmembrane helix</keyword>
<reference evidence="7 8" key="1">
    <citation type="submission" date="2019-06" db="EMBL/GenBank/DDBJ databases">
        <title>Genomic Encyclopedia of Type Strains, Phase IV (KMG-V): Genome sequencing to study the core and pangenomes of soil and plant-associated prokaryotes.</title>
        <authorList>
            <person name="Whitman W."/>
        </authorList>
    </citation>
    <scope>NUCLEOTIDE SEQUENCE [LARGE SCALE GENOMIC DNA]</scope>
    <source>
        <strain evidence="7 8">BR 11880</strain>
    </source>
</reference>
<accession>A0A560FSJ2</accession>
<organism evidence="7 8">
    <name type="scientific">Nitrospirillum amazonense</name>
    <dbReference type="NCBI Taxonomy" id="28077"/>
    <lineage>
        <taxon>Bacteria</taxon>
        <taxon>Pseudomonadati</taxon>
        <taxon>Pseudomonadota</taxon>
        <taxon>Alphaproteobacteria</taxon>
        <taxon>Rhodospirillales</taxon>
        <taxon>Azospirillaceae</taxon>
        <taxon>Nitrospirillum</taxon>
    </lineage>
</organism>
<dbReference type="EMBL" id="VITN01000001">
    <property type="protein sequence ID" value="TWB24547.1"/>
    <property type="molecule type" value="Genomic_DNA"/>
</dbReference>
<dbReference type="AlphaFoldDB" id="A0A560FSJ2"/>
<feature type="transmembrane region" description="Helical" evidence="5">
    <location>
        <begin position="93"/>
        <end position="121"/>
    </location>
</feature>
<name>A0A560FSJ2_9PROT</name>
<feature type="transmembrane region" description="Helical" evidence="5">
    <location>
        <begin position="69"/>
        <end position="87"/>
    </location>
</feature>
<dbReference type="GO" id="GO:0016020">
    <property type="term" value="C:membrane"/>
    <property type="evidence" value="ECO:0007669"/>
    <property type="project" value="UniProtKB-SubCell"/>
</dbReference>
<dbReference type="Pfam" id="PF05154">
    <property type="entry name" value="TM2"/>
    <property type="match status" value="1"/>
</dbReference>
<evidence type="ECO:0000256" key="5">
    <source>
        <dbReference type="SAM" id="Phobius"/>
    </source>
</evidence>
<keyword evidence="4 5" id="KW-0472">Membrane</keyword>
<dbReference type="RefSeq" id="WP_145748145.1">
    <property type="nucleotide sequence ID" value="NZ_VITN01000001.1"/>
</dbReference>
<evidence type="ECO:0000256" key="4">
    <source>
        <dbReference type="ARBA" id="ARBA00023136"/>
    </source>
</evidence>
<evidence type="ECO:0000256" key="3">
    <source>
        <dbReference type="ARBA" id="ARBA00022989"/>
    </source>
</evidence>
<evidence type="ECO:0000256" key="2">
    <source>
        <dbReference type="ARBA" id="ARBA00022692"/>
    </source>
</evidence>
<sequence>MLGTILSYSAQTGDGIISGADGQRYTFSRSDWRSETEPANGRKVDFMGIDGVAQQIYAVASAPAEKNKLVASLLAFFLGTFGIHKFYLGYNTAGIIMLLVFLFGFILLGIPSVIIGLLALIEAILYIVKSDEEFEAVYVRGKRAWF</sequence>
<gene>
    <name evidence="7" type="ORF">FBZ89_101173</name>
</gene>
<evidence type="ECO:0000259" key="6">
    <source>
        <dbReference type="Pfam" id="PF05154"/>
    </source>
</evidence>
<protein>
    <submittedName>
        <fullName evidence="7">TM2 domain-containing membrane protein YozV</fullName>
    </submittedName>
</protein>
<dbReference type="Proteomes" id="UP000319859">
    <property type="component" value="Unassembled WGS sequence"/>
</dbReference>
<dbReference type="InterPro" id="IPR007829">
    <property type="entry name" value="TM2"/>
</dbReference>
<evidence type="ECO:0000256" key="1">
    <source>
        <dbReference type="ARBA" id="ARBA00004141"/>
    </source>
</evidence>
<dbReference type="OrthoDB" id="9812349at2"/>
<keyword evidence="2 5" id="KW-0812">Transmembrane</keyword>
<evidence type="ECO:0000313" key="8">
    <source>
        <dbReference type="Proteomes" id="UP000319859"/>
    </source>
</evidence>
<comment type="subcellular location">
    <subcellularLocation>
        <location evidence="1">Membrane</location>
        <topology evidence="1">Multi-pass membrane protein</topology>
    </subcellularLocation>
</comment>
<feature type="domain" description="TM2" evidence="6">
    <location>
        <begin position="65"/>
        <end position="109"/>
    </location>
</feature>